<dbReference type="GeneID" id="22916244"/>
<evidence type="ECO:0000313" key="3">
    <source>
        <dbReference type="Proteomes" id="UP000019763"/>
    </source>
</evidence>
<accession>A0A023AWW4</accession>
<comment type="caution">
    <text evidence="2">The sequence shown here is derived from an EMBL/GenBank/DDBJ whole genome shotgun (WGS) entry which is preliminary data.</text>
</comment>
<feature type="region of interest" description="Disordered" evidence="1">
    <location>
        <begin position="1"/>
        <end position="60"/>
    </location>
</feature>
<organism evidence="2 3">
    <name type="scientific">Gregarina niphandrodes</name>
    <name type="common">Septate eugregarine</name>
    <dbReference type="NCBI Taxonomy" id="110365"/>
    <lineage>
        <taxon>Eukaryota</taxon>
        <taxon>Sar</taxon>
        <taxon>Alveolata</taxon>
        <taxon>Apicomplexa</taxon>
        <taxon>Conoidasida</taxon>
        <taxon>Gregarinasina</taxon>
        <taxon>Eugregarinorida</taxon>
        <taxon>Gregarinidae</taxon>
        <taxon>Gregarina</taxon>
    </lineage>
</organism>
<dbReference type="Proteomes" id="UP000019763">
    <property type="component" value="Unassembled WGS sequence"/>
</dbReference>
<reference evidence="2" key="1">
    <citation type="submission" date="2013-12" db="EMBL/GenBank/DDBJ databases">
        <authorList>
            <person name="Omoto C.K."/>
            <person name="Sibley D."/>
            <person name="Venepally P."/>
            <person name="Hadjithomas M."/>
            <person name="Karamycheva S."/>
            <person name="Brunk B."/>
            <person name="Roos D."/>
            <person name="Caler E."/>
            <person name="Lorenzi H."/>
        </authorList>
    </citation>
    <scope>NUCLEOTIDE SEQUENCE</scope>
</reference>
<name>A0A023AWW4_GRENI</name>
<dbReference type="AlphaFoldDB" id="A0A023AWW4"/>
<feature type="compositionally biased region" description="Low complexity" evidence="1">
    <location>
        <begin position="78"/>
        <end position="90"/>
    </location>
</feature>
<proteinExistence type="predicted"/>
<dbReference type="VEuPathDB" id="CryptoDB:GNI_190490"/>
<feature type="region of interest" description="Disordered" evidence="1">
    <location>
        <begin position="78"/>
        <end position="125"/>
    </location>
</feature>
<dbReference type="EMBL" id="AFNH02001454">
    <property type="protein sequence ID" value="EZG43072.1"/>
    <property type="molecule type" value="Genomic_DNA"/>
</dbReference>
<feature type="compositionally biased region" description="Low complexity" evidence="1">
    <location>
        <begin position="42"/>
        <end position="60"/>
    </location>
</feature>
<dbReference type="RefSeq" id="XP_011133655.1">
    <property type="nucleotide sequence ID" value="XM_011135353.1"/>
</dbReference>
<keyword evidence="3" id="KW-1185">Reference proteome</keyword>
<evidence type="ECO:0000256" key="1">
    <source>
        <dbReference type="SAM" id="MobiDB-lite"/>
    </source>
</evidence>
<gene>
    <name evidence="2" type="ORF">GNI_190490</name>
</gene>
<protein>
    <submittedName>
        <fullName evidence="2">Uncharacterized protein</fullName>
    </submittedName>
</protein>
<feature type="non-terminal residue" evidence="2">
    <location>
        <position position="1"/>
    </location>
</feature>
<feature type="non-terminal residue" evidence="2">
    <location>
        <position position="156"/>
    </location>
</feature>
<sequence length="156" mass="16044">GTSRTLESARRRRRPYNIPPRDPHRLHTRVGAPRAFPTPGHPTGSRAPTRPSSRTHPTTSPAIHALSCVRPSCVNPSCVSPSCVSPSCVSTTRPPRGGRAAPCASRPPTSTGAETPPPTLPSCASPSCVSPSCVSPSCVSPSCVSPSCVSPSCVSS</sequence>
<evidence type="ECO:0000313" key="2">
    <source>
        <dbReference type="EMBL" id="EZG43072.1"/>
    </source>
</evidence>
<feature type="region of interest" description="Disordered" evidence="1">
    <location>
        <begin position="137"/>
        <end position="156"/>
    </location>
</feature>